<dbReference type="Pfam" id="PF04542">
    <property type="entry name" value="Sigma70_r2"/>
    <property type="match status" value="1"/>
</dbReference>
<keyword evidence="5 6" id="KW-0804">Transcription</keyword>
<dbReference type="Proteomes" id="UP000190166">
    <property type="component" value="Unassembled WGS sequence"/>
</dbReference>
<evidence type="ECO:0000256" key="2">
    <source>
        <dbReference type="ARBA" id="ARBA00023015"/>
    </source>
</evidence>
<evidence type="ECO:0000313" key="9">
    <source>
        <dbReference type="EMBL" id="SKD06186.1"/>
    </source>
</evidence>
<sequence>MRGAKFHIAKELLISISEGDEVAFRELFYGALPWLTSFIQRMVKSPEGTQEIVQETFIRIWLSRDKLPGLLEPQAWIIRVASNECFTWFHKQAALRKITDIRDDAGSAAANLAEDRLQVQETLLLIREAVEQLPPQRKKIYQLSREEGLKTQEIADRLQCSPSYVKNTLSAALSYIRGYLTDAGKIIPLLFLFSLTR</sequence>
<dbReference type="InterPro" id="IPR039425">
    <property type="entry name" value="RNA_pol_sigma-70-like"/>
</dbReference>
<gene>
    <name evidence="9" type="ORF">SAMN05660461_3339</name>
</gene>
<dbReference type="InterPro" id="IPR013324">
    <property type="entry name" value="RNA_pol_sigma_r3/r4-like"/>
</dbReference>
<dbReference type="PROSITE" id="PS01063">
    <property type="entry name" value="SIGMA70_ECF"/>
    <property type="match status" value="1"/>
</dbReference>
<dbReference type="InterPro" id="IPR007627">
    <property type="entry name" value="RNA_pol_sigma70_r2"/>
</dbReference>
<evidence type="ECO:0000259" key="7">
    <source>
        <dbReference type="Pfam" id="PF04542"/>
    </source>
</evidence>
<dbReference type="PANTHER" id="PTHR43133:SF46">
    <property type="entry name" value="RNA POLYMERASE SIGMA-70 FACTOR ECF SUBFAMILY"/>
    <property type="match status" value="1"/>
</dbReference>
<dbReference type="AlphaFoldDB" id="A0A1T5P0M8"/>
<evidence type="ECO:0000313" key="10">
    <source>
        <dbReference type="Proteomes" id="UP000190166"/>
    </source>
</evidence>
<feature type="domain" description="RNA polymerase sigma-70 region 2" evidence="7">
    <location>
        <begin position="32"/>
        <end position="93"/>
    </location>
</feature>
<keyword evidence="2 6" id="KW-0805">Transcription regulation</keyword>
<dbReference type="PANTHER" id="PTHR43133">
    <property type="entry name" value="RNA POLYMERASE ECF-TYPE SIGMA FACTO"/>
    <property type="match status" value="1"/>
</dbReference>
<dbReference type="InterPro" id="IPR000838">
    <property type="entry name" value="RNA_pol_sigma70_ECF_CS"/>
</dbReference>
<keyword evidence="4 6" id="KW-0238">DNA-binding</keyword>
<dbReference type="Pfam" id="PF08281">
    <property type="entry name" value="Sigma70_r4_2"/>
    <property type="match status" value="1"/>
</dbReference>
<dbReference type="Gene3D" id="1.10.10.10">
    <property type="entry name" value="Winged helix-like DNA-binding domain superfamily/Winged helix DNA-binding domain"/>
    <property type="match status" value="1"/>
</dbReference>
<dbReference type="GO" id="GO:0003677">
    <property type="term" value="F:DNA binding"/>
    <property type="evidence" value="ECO:0007669"/>
    <property type="project" value="UniProtKB-KW"/>
</dbReference>
<dbReference type="SUPFAM" id="SSF88946">
    <property type="entry name" value="Sigma2 domain of RNA polymerase sigma factors"/>
    <property type="match status" value="1"/>
</dbReference>
<dbReference type="EMBL" id="FUZZ01000002">
    <property type="protein sequence ID" value="SKD06186.1"/>
    <property type="molecule type" value="Genomic_DNA"/>
</dbReference>
<keyword evidence="10" id="KW-1185">Reference proteome</keyword>
<reference evidence="10" key="1">
    <citation type="submission" date="2017-02" db="EMBL/GenBank/DDBJ databases">
        <authorList>
            <person name="Varghese N."/>
            <person name="Submissions S."/>
        </authorList>
    </citation>
    <scope>NUCLEOTIDE SEQUENCE [LARGE SCALE GENOMIC DNA]</scope>
    <source>
        <strain evidence="10">DSM 18108</strain>
    </source>
</reference>
<organism evidence="9 10">
    <name type="scientific">Chitinophaga ginsengisegetis</name>
    <dbReference type="NCBI Taxonomy" id="393003"/>
    <lineage>
        <taxon>Bacteria</taxon>
        <taxon>Pseudomonadati</taxon>
        <taxon>Bacteroidota</taxon>
        <taxon>Chitinophagia</taxon>
        <taxon>Chitinophagales</taxon>
        <taxon>Chitinophagaceae</taxon>
        <taxon>Chitinophaga</taxon>
    </lineage>
</organism>
<dbReference type="GO" id="GO:0006352">
    <property type="term" value="P:DNA-templated transcription initiation"/>
    <property type="evidence" value="ECO:0007669"/>
    <property type="project" value="InterPro"/>
</dbReference>
<comment type="similarity">
    <text evidence="1 6">Belongs to the sigma-70 factor family. ECF subfamily.</text>
</comment>
<name>A0A1T5P0M8_9BACT</name>
<dbReference type="InterPro" id="IPR013325">
    <property type="entry name" value="RNA_pol_sigma_r2"/>
</dbReference>
<dbReference type="InterPro" id="IPR036388">
    <property type="entry name" value="WH-like_DNA-bd_sf"/>
</dbReference>
<evidence type="ECO:0000256" key="3">
    <source>
        <dbReference type="ARBA" id="ARBA00023082"/>
    </source>
</evidence>
<dbReference type="SUPFAM" id="SSF88659">
    <property type="entry name" value="Sigma3 and sigma4 domains of RNA polymerase sigma factors"/>
    <property type="match status" value="1"/>
</dbReference>
<keyword evidence="3 6" id="KW-0731">Sigma factor</keyword>
<dbReference type="Gene3D" id="1.10.1740.10">
    <property type="match status" value="1"/>
</dbReference>
<proteinExistence type="inferred from homology"/>
<protein>
    <recommendedName>
        <fullName evidence="6">RNA polymerase sigma factor</fullName>
    </recommendedName>
</protein>
<dbReference type="RefSeq" id="WP_159454333.1">
    <property type="nucleotide sequence ID" value="NZ_FUZZ01000002.1"/>
</dbReference>
<accession>A0A1T5P0M8</accession>
<dbReference type="NCBIfam" id="TIGR02937">
    <property type="entry name" value="sigma70-ECF"/>
    <property type="match status" value="1"/>
</dbReference>
<dbReference type="STRING" id="393003.SAMN05660461_3339"/>
<evidence type="ECO:0000256" key="4">
    <source>
        <dbReference type="ARBA" id="ARBA00023125"/>
    </source>
</evidence>
<feature type="domain" description="RNA polymerase sigma factor 70 region 4 type 2" evidence="8">
    <location>
        <begin position="124"/>
        <end position="173"/>
    </location>
</feature>
<dbReference type="InterPro" id="IPR014284">
    <property type="entry name" value="RNA_pol_sigma-70_dom"/>
</dbReference>
<evidence type="ECO:0000259" key="8">
    <source>
        <dbReference type="Pfam" id="PF08281"/>
    </source>
</evidence>
<evidence type="ECO:0000256" key="1">
    <source>
        <dbReference type="ARBA" id="ARBA00010641"/>
    </source>
</evidence>
<evidence type="ECO:0000256" key="5">
    <source>
        <dbReference type="ARBA" id="ARBA00023163"/>
    </source>
</evidence>
<dbReference type="GO" id="GO:0016987">
    <property type="term" value="F:sigma factor activity"/>
    <property type="evidence" value="ECO:0007669"/>
    <property type="project" value="UniProtKB-KW"/>
</dbReference>
<dbReference type="InterPro" id="IPR013249">
    <property type="entry name" value="RNA_pol_sigma70_r4_t2"/>
</dbReference>
<evidence type="ECO:0000256" key="6">
    <source>
        <dbReference type="RuleBase" id="RU000716"/>
    </source>
</evidence>